<dbReference type="Pfam" id="PF14559">
    <property type="entry name" value="TPR_19"/>
    <property type="match status" value="1"/>
</dbReference>
<dbReference type="InterPro" id="IPR051012">
    <property type="entry name" value="CellSynth/LPSAsmb/PSIAsmb"/>
</dbReference>
<dbReference type="RefSeq" id="WP_128105410.1">
    <property type="nucleotide sequence ID" value="NZ_CP042808.1"/>
</dbReference>
<dbReference type="AlphaFoldDB" id="A0A5B9GP57"/>
<evidence type="ECO:0000256" key="4">
    <source>
        <dbReference type="SAM" id="SignalP"/>
    </source>
</evidence>
<feature type="repeat" description="TPR" evidence="3">
    <location>
        <begin position="143"/>
        <end position="176"/>
    </location>
</feature>
<dbReference type="Proteomes" id="UP000287027">
    <property type="component" value="Chromosome"/>
</dbReference>
<dbReference type="PANTHER" id="PTHR45586">
    <property type="entry name" value="TPR REPEAT-CONTAINING PROTEIN PA4667"/>
    <property type="match status" value="1"/>
</dbReference>
<dbReference type="PROSITE" id="PS51257">
    <property type="entry name" value="PROKAR_LIPOPROTEIN"/>
    <property type="match status" value="1"/>
</dbReference>
<protein>
    <submittedName>
        <fullName evidence="5">Tetratricopeptide repeat protein</fullName>
    </submittedName>
</protein>
<dbReference type="KEGG" id="aoy:EOV40_006535"/>
<evidence type="ECO:0000256" key="2">
    <source>
        <dbReference type="ARBA" id="ARBA00022803"/>
    </source>
</evidence>
<evidence type="ECO:0000313" key="6">
    <source>
        <dbReference type="Proteomes" id="UP000287027"/>
    </source>
</evidence>
<keyword evidence="2 3" id="KW-0802">TPR repeat</keyword>
<keyword evidence="1" id="KW-0677">Repeat</keyword>
<dbReference type="InterPro" id="IPR019734">
    <property type="entry name" value="TPR_rpt"/>
</dbReference>
<dbReference type="PROSITE" id="PS50005">
    <property type="entry name" value="TPR"/>
    <property type="match status" value="2"/>
</dbReference>
<reference evidence="5 6" key="1">
    <citation type="submission" date="2019-08" db="EMBL/GenBank/DDBJ databases">
        <title>Acetobacter oryzioeni sp. nov., isolated from Korean rice wine vinegar.</title>
        <authorList>
            <person name="Baek J.H."/>
            <person name="Kim K.H."/>
            <person name="Jeon C.O."/>
            <person name="Han D.M."/>
        </authorList>
    </citation>
    <scope>NUCLEOTIDE SEQUENCE [LARGE SCALE GENOMIC DNA]</scope>
    <source>
        <strain evidence="5 6">B6</strain>
    </source>
</reference>
<evidence type="ECO:0000256" key="1">
    <source>
        <dbReference type="ARBA" id="ARBA00022737"/>
    </source>
</evidence>
<dbReference type="EMBL" id="CP042808">
    <property type="protein sequence ID" value="QEE85415.1"/>
    <property type="molecule type" value="Genomic_DNA"/>
</dbReference>
<proteinExistence type="predicted"/>
<feature type="chain" id="PRO_5022895642" evidence="4">
    <location>
        <begin position="20"/>
        <end position="270"/>
    </location>
</feature>
<dbReference type="SUPFAM" id="SSF48452">
    <property type="entry name" value="TPR-like"/>
    <property type="match status" value="1"/>
</dbReference>
<feature type="signal peptide" evidence="4">
    <location>
        <begin position="1"/>
        <end position="19"/>
    </location>
</feature>
<keyword evidence="6" id="KW-1185">Reference proteome</keyword>
<dbReference type="SMART" id="SM00028">
    <property type="entry name" value="TPR"/>
    <property type="match status" value="3"/>
</dbReference>
<name>A0A5B9GP57_9PROT</name>
<feature type="repeat" description="TPR" evidence="3">
    <location>
        <begin position="41"/>
        <end position="74"/>
    </location>
</feature>
<gene>
    <name evidence="5" type="ORF">EOV40_006535</name>
</gene>
<dbReference type="Gene3D" id="1.25.40.10">
    <property type="entry name" value="Tetratricopeptide repeat domain"/>
    <property type="match status" value="1"/>
</dbReference>
<dbReference type="Pfam" id="PF13432">
    <property type="entry name" value="TPR_16"/>
    <property type="match status" value="1"/>
</dbReference>
<sequence length="270" mass="28932">MQFPRFFLLCCLPTSLLTACVQTPGPNPDTTRQMMQAAQNPEALARIGQTALQTGDTNTAITFYNRAARLRPDRLDLQLGYAQALTAGGKANEALGLLIPLAAKNPDNAQLGLITGRLLIEAGRQREAVNLLQTALHQAPSDIHILVALGVALDTLGNQQAAQGYYQKALALSPDDVAARTDMAISLALSGSYQQALGILRPLRGELAGTDQTVHSAAVENALAMVYGLMGDRTMSSAILRHHLSEQQARENLDFYDTVRHTSAPVASSY</sequence>
<evidence type="ECO:0000256" key="3">
    <source>
        <dbReference type="PROSITE-ProRule" id="PRU00339"/>
    </source>
</evidence>
<dbReference type="PANTHER" id="PTHR45586:SF1">
    <property type="entry name" value="LIPOPOLYSACCHARIDE ASSEMBLY PROTEIN B"/>
    <property type="match status" value="1"/>
</dbReference>
<accession>A0A5B9GP57</accession>
<evidence type="ECO:0000313" key="5">
    <source>
        <dbReference type="EMBL" id="QEE85415.1"/>
    </source>
</evidence>
<keyword evidence="4" id="KW-0732">Signal</keyword>
<dbReference type="InterPro" id="IPR011990">
    <property type="entry name" value="TPR-like_helical_dom_sf"/>
</dbReference>
<organism evidence="5 6">
    <name type="scientific">Acetobacter oryzoeni</name>
    <dbReference type="NCBI Taxonomy" id="2500548"/>
    <lineage>
        <taxon>Bacteria</taxon>
        <taxon>Pseudomonadati</taxon>
        <taxon>Pseudomonadota</taxon>
        <taxon>Alphaproteobacteria</taxon>
        <taxon>Acetobacterales</taxon>
        <taxon>Acetobacteraceae</taxon>
        <taxon>Acetobacter</taxon>
    </lineage>
</organism>